<dbReference type="Gene3D" id="1.10.357.10">
    <property type="entry name" value="Tetracycline Repressor, domain 2"/>
    <property type="match status" value="1"/>
</dbReference>
<dbReference type="PROSITE" id="PS50977">
    <property type="entry name" value="HTH_TETR_2"/>
    <property type="match status" value="1"/>
</dbReference>
<dbReference type="PANTHER" id="PTHR47506">
    <property type="entry name" value="TRANSCRIPTIONAL REGULATORY PROTEIN"/>
    <property type="match status" value="1"/>
</dbReference>
<dbReference type="EMBL" id="JAZHFV010000002">
    <property type="protein sequence ID" value="MEX4007720.1"/>
    <property type="molecule type" value="Genomic_DNA"/>
</dbReference>
<sequence>MAERGRPRKFDRQEALGRAMELFWRKGFAGASLSELTAAMGINPPSLYAAFGSKEALFHEAVSLYGRTESPEIWLAVEEAPTAREAFDGFLRATAFSFTQPDKPHGCLIVLGALHADDTGSEAVCAALRKLRADNVTDLAARLRRAVDEGELPAGTDCDGVAAFYVTVQQGMSIQARDGASRETLLAVADGAMAAWYGLTGGRPAAGSARDAASRPW</sequence>
<evidence type="ECO:0000256" key="4">
    <source>
        <dbReference type="PROSITE-ProRule" id="PRU00335"/>
    </source>
</evidence>
<dbReference type="InterPro" id="IPR009057">
    <property type="entry name" value="Homeodomain-like_sf"/>
</dbReference>
<dbReference type="InterPro" id="IPR011075">
    <property type="entry name" value="TetR_C"/>
</dbReference>
<proteinExistence type="predicted"/>
<dbReference type="Gene3D" id="1.10.10.60">
    <property type="entry name" value="Homeodomain-like"/>
    <property type="match status" value="1"/>
</dbReference>
<dbReference type="InterPro" id="IPR023772">
    <property type="entry name" value="DNA-bd_HTH_TetR-type_CS"/>
</dbReference>
<keyword evidence="1" id="KW-0805">Transcription regulation</keyword>
<dbReference type="PROSITE" id="PS01081">
    <property type="entry name" value="HTH_TETR_1"/>
    <property type="match status" value="1"/>
</dbReference>
<organism evidence="6 7">
    <name type="scientific">Neoaquamicrobium sediminum</name>
    <dbReference type="NCBI Taxonomy" id="1849104"/>
    <lineage>
        <taxon>Bacteria</taxon>
        <taxon>Pseudomonadati</taxon>
        <taxon>Pseudomonadota</taxon>
        <taxon>Alphaproteobacteria</taxon>
        <taxon>Hyphomicrobiales</taxon>
        <taxon>Phyllobacteriaceae</taxon>
        <taxon>Neoaquamicrobium</taxon>
    </lineage>
</organism>
<dbReference type="Pfam" id="PF16925">
    <property type="entry name" value="TetR_C_13"/>
    <property type="match status" value="1"/>
</dbReference>
<dbReference type="InterPro" id="IPR001647">
    <property type="entry name" value="HTH_TetR"/>
</dbReference>
<dbReference type="Pfam" id="PF00440">
    <property type="entry name" value="TetR_N"/>
    <property type="match status" value="1"/>
</dbReference>
<evidence type="ECO:0000313" key="7">
    <source>
        <dbReference type="Proteomes" id="UP001559025"/>
    </source>
</evidence>
<feature type="domain" description="HTH tetR-type" evidence="5">
    <location>
        <begin position="9"/>
        <end position="69"/>
    </location>
</feature>
<evidence type="ECO:0000256" key="1">
    <source>
        <dbReference type="ARBA" id="ARBA00023015"/>
    </source>
</evidence>
<feature type="DNA-binding region" description="H-T-H motif" evidence="4">
    <location>
        <begin position="32"/>
        <end position="51"/>
    </location>
</feature>
<evidence type="ECO:0000259" key="5">
    <source>
        <dbReference type="PROSITE" id="PS50977"/>
    </source>
</evidence>
<protein>
    <submittedName>
        <fullName evidence="6">TetR/AcrR family transcriptional regulator</fullName>
    </submittedName>
</protein>
<keyword evidence="2 4" id="KW-0238">DNA-binding</keyword>
<gene>
    <name evidence="6" type="ORF">V1479_10430</name>
</gene>
<accession>A0ABV3WSS9</accession>
<dbReference type="SUPFAM" id="SSF46689">
    <property type="entry name" value="Homeodomain-like"/>
    <property type="match status" value="1"/>
</dbReference>
<evidence type="ECO:0000256" key="2">
    <source>
        <dbReference type="ARBA" id="ARBA00023125"/>
    </source>
</evidence>
<dbReference type="RefSeq" id="WP_368802820.1">
    <property type="nucleotide sequence ID" value="NZ_JAZHFV010000002.1"/>
</dbReference>
<dbReference type="SUPFAM" id="SSF48498">
    <property type="entry name" value="Tetracyclin repressor-like, C-terminal domain"/>
    <property type="match status" value="1"/>
</dbReference>
<dbReference type="PRINTS" id="PR00455">
    <property type="entry name" value="HTHTETR"/>
</dbReference>
<dbReference type="InterPro" id="IPR036271">
    <property type="entry name" value="Tet_transcr_reg_TetR-rel_C_sf"/>
</dbReference>
<keyword evidence="7" id="KW-1185">Reference proteome</keyword>
<comment type="caution">
    <text evidence="6">The sequence shown here is derived from an EMBL/GenBank/DDBJ whole genome shotgun (WGS) entry which is preliminary data.</text>
</comment>
<reference evidence="6 7" key="1">
    <citation type="submission" date="2024-01" db="EMBL/GenBank/DDBJ databases">
        <title>New evidence supports the origin of RcGTA from prophage.</title>
        <authorList>
            <person name="Xu Y."/>
            <person name="Liu B."/>
            <person name="Chen F."/>
        </authorList>
    </citation>
    <scope>NUCLEOTIDE SEQUENCE [LARGE SCALE GENOMIC DNA]</scope>
    <source>
        <strain evidence="6 7">CBW1107-2</strain>
    </source>
</reference>
<evidence type="ECO:0000313" key="6">
    <source>
        <dbReference type="EMBL" id="MEX4007720.1"/>
    </source>
</evidence>
<name>A0ABV3WSS9_9HYPH</name>
<dbReference type="PANTHER" id="PTHR47506:SF1">
    <property type="entry name" value="HTH-TYPE TRANSCRIPTIONAL REGULATOR YJDC"/>
    <property type="match status" value="1"/>
</dbReference>
<evidence type="ECO:0000256" key="3">
    <source>
        <dbReference type="ARBA" id="ARBA00023163"/>
    </source>
</evidence>
<keyword evidence="3" id="KW-0804">Transcription</keyword>
<dbReference type="Proteomes" id="UP001559025">
    <property type="component" value="Unassembled WGS sequence"/>
</dbReference>